<gene>
    <name evidence="1" type="ORF">GCM10009020_35230</name>
</gene>
<name>A0AAV3TEF4_9EURY</name>
<organism evidence="1 2">
    <name type="scientific">Natronoarchaeum mannanilyticum</name>
    <dbReference type="NCBI Taxonomy" id="926360"/>
    <lineage>
        <taxon>Archaea</taxon>
        <taxon>Methanobacteriati</taxon>
        <taxon>Methanobacteriota</taxon>
        <taxon>Stenosarchaea group</taxon>
        <taxon>Halobacteria</taxon>
        <taxon>Halobacteriales</taxon>
        <taxon>Natronoarchaeaceae</taxon>
    </lineage>
</organism>
<dbReference type="InterPro" id="IPR016024">
    <property type="entry name" value="ARM-type_fold"/>
</dbReference>
<reference evidence="1 2" key="1">
    <citation type="journal article" date="2019" name="Int. J. Syst. Evol. Microbiol.">
        <title>The Global Catalogue of Microorganisms (GCM) 10K type strain sequencing project: providing services to taxonomists for standard genome sequencing and annotation.</title>
        <authorList>
            <consortium name="The Broad Institute Genomics Platform"/>
            <consortium name="The Broad Institute Genome Sequencing Center for Infectious Disease"/>
            <person name="Wu L."/>
            <person name="Ma J."/>
        </authorList>
    </citation>
    <scope>NUCLEOTIDE SEQUENCE [LARGE SCALE GENOMIC DNA]</scope>
    <source>
        <strain evidence="1 2">JCM 16328</strain>
    </source>
</reference>
<protein>
    <recommendedName>
        <fullName evidence="3">HEAT repeat-containing protein</fullName>
    </recommendedName>
</protein>
<evidence type="ECO:0008006" key="3">
    <source>
        <dbReference type="Google" id="ProtNLM"/>
    </source>
</evidence>
<accession>A0AAV3TEF4</accession>
<dbReference type="SUPFAM" id="SSF48371">
    <property type="entry name" value="ARM repeat"/>
    <property type="match status" value="1"/>
</dbReference>
<dbReference type="Gene3D" id="1.25.10.10">
    <property type="entry name" value="Leucine-rich Repeat Variant"/>
    <property type="match status" value="2"/>
</dbReference>
<evidence type="ECO:0000313" key="2">
    <source>
        <dbReference type="Proteomes" id="UP001500420"/>
    </source>
</evidence>
<dbReference type="AlphaFoldDB" id="A0AAV3TEF4"/>
<sequence length="300" mass="32388">MVDTNEGTAERLDTTSLKNAETDTLREALKAEDNQTRIRAAATCLTLAEENIDNVAPLIPVIVDRLDDERVAVLRDSATALAFVAESRPGLLEGSIGPLVDLLTHDIPIVRAAAAKPIGSLTIERTKWFVPHVEALLDVIEEEIVDPTQGTKLEPLEEPHLFEEQRSISAGERRRQFAARSVAANVLIEVSDTNSGALQDHIPRIVDHLDHDDDVVVGACADIIANVARTNPEAATSAVDPLCSLLDSQNDMVRARATRALGVLGEESAIAPLRGVATDENASQELRDLAADTISWLEQP</sequence>
<dbReference type="RefSeq" id="WP_343775923.1">
    <property type="nucleotide sequence ID" value="NZ_BAAADV010000008.1"/>
</dbReference>
<evidence type="ECO:0000313" key="1">
    <source>
        <dbReference type="EMBL" id="GAA0682851.1"/>
    </source>
</evidence>
<dbReference type="Pfam" id="PF13646">
    <property type="entry name" value="HEAT_2"/>
    <property type="match status" value="1"/>
</dbReference>
<proteinExistence type="predicted"/>
<keyword evidence="2" id="KW-1185">Reference proteome</keyword>
<dbReference type="EMBL" id="BAAADV010000008">
    <property type="protein sequence ID" value="GAA0682851.1"/>
    <property type="molecule type" value="Genomic_DNA"/>
</dbReference>
<dbReference type="InterPro" id="IPR011989">
    <property type="entry name" value="ARM-like"/>
</dbReference>
<comment type="caution">
    <text evidence="1">The sequence shown here is derived from an EMBL/GenBank/DDBJ whole genome shotgun (WGS) entry which is preliminary data.</text>
</comment>
<dbReference type="Proteomes" id="UP001500420">
    <property type="component" value="Unassembled WGS sequence"/>
</dbReference>